<dbReference type="Gene3D" id="3.30.230.10">
    <property type="match status" value="1"/>
</dbReference>
<protein>
    <submittedName>
        <fullName evidence="1">Galactokinase</fullName>
    </submittedName>
</protein>
<keyword evidence="1" id="KW-0418">Kinase</keyword>
<reference evidence="1" key="1">
    <citation type="journal article" date="2020" name="mSystems">
        <title>Genome- and Community-Level Interaction Insights into Carbon Utilization and Element Cycling Functions of Hydrothermarchaeota in Hydrothermal Sediment.</title>
        <authorList>
            <person name="Zhou Z."/>
            <person name="Liu Y."/>
            <person name="Xu W."/>
            <person name="Pan J."/>
            <person name="Luo Z.H."/>
            <person name="Li M."/>
        </authorList>
    </citation>
    <scope>NUCLEOTIDE SEQUENCE [LARGE SCALE GENOMIC DNA]</scope>
    <source>
        <strain evidence="1">SpSt-143</strain>
    </source>
</reference>
<keyword evidence="1" id="KW-0808">Transferase</keyword>
<name>A0A7V2F7N8_RHOMR</name>
<dbReference type="AlphaFoldDB" id="A0A7V2F7N8"/>
<dbReference type="InterPro" id="IPR020568">
    <property type="entry name" value="Ribosomal_Su5_D2-typ_SF"/>
</dbReference>
<comment type="caution">
    <text evidence="1">The sequence shown here is derived from an EMBL/GenBank/DDBJ whole genome shotgun (WGS) entry which is preliminary data.</text>
</comment>
<dbReference type="SUPFAM" id="SSF55060">
    <property type="entry name" value="GHMP Kinase, C-terminal domain"/>
    <property type="match status" value="1"/>
</dbReference>
<organism evidence="1">
    <name type="scientific">Rhodothermus marinus</name>
    <name type="common">Rhodothermus obamensis</name>
    <dbReference type="NCBI Taxonomy" id="29549"/>
    <lineage>
        <taxon>Bacteria</taxon>
        <taxon>Pseudomonadati</taxon>
        <taxon>Rhodothermota</taxon>
        <taxon>Rhodothermia</taxon>
        <taxon>Rhodothermales</taxon>
        <taxon>Rhodothermaceae</taxon>
        <taxon>Rhodothermus</taxon>
    </lineage>
</organism>
<dbReference type="Gene3D" id="3.30.70.890">
    <property type="entry name" value="GHMP kinase, C-terminal domain"/>
    <property type="match status" value="1"/>
</dbReference>
<dbReference type="InterPro" id="IPR014721">
    <property type="entry name" value="Ribsml_uS5_D2-typ_fold_subgr"/>
</dbReference>
<dbReference type="SUPFAM" id="SSF54211">
    <property type="entry name" value="Ribosomal protein S5 domain 2-like"/>
    <property type="match status" value="1"/>
</dbReference>
<evidence type="ECO:0000313" key="1">
    <source>
        <dbReference type="EMBL" id="HER97118.1"/>
    </source>
</evidence>
<accession>A0A7V2F7N8</accession>
<dbReference type="GO" id="GO:0016301">
    <property type="term" value="F:kinase activity"/>
    <property type="evidence" value="ECO:0007669"/>
    <property type="project" value="UniProtKB-KW"/>
</dbReference>
<gene>
    <name evidence="1" type="ORF">ENO59_11540</name>
</gene>
<proteinExistence type="predicted"/>
<dbReference type="EMBL" id="DSGB01000006">
    <property type="protein sequence ID" value="HER97118.1"/>
    <property type="molecule type" value="Genomic_DNA"/>
</dbReference>
<dbReference type="InterPro" id="IPR036554">
    <property type="entry name" value="GHMP_kinase_C_sf"/>
</dbReference>
<sequence length="408" mass="45269">MEPFTWNGGESPVVRAYREAMTRWQHEVPPTPEAHQQQSRTLLAHLAPEQTDQAVVGFAHGAAGLLAAHTHYFNGFALLFSIPQGVAVAACPAPGPESRLLFHQEQTLWTLRVDQPIPPDWPLHVVLIFSLLRQLTPQKQPLDIAVYSSAPAFSQELYLSTLSIALLRCLQAAEPMLSVQPRHLASMVSSCLGAPFSVAYLLGAAAPAAQPGMFLLIDTETLELLTLEGPAPEVLRWLMVDAGCTLLPPPAFHLQQQELAQRVVEILRRRGFRELTSLRELAHRDLPRAQALLPHRLRPVVRYLVTENQRVQRMVVAIRNQDWQMLGTLLLMSHAALRHDWQASCAEADLIVSVAESMSLEGIFGASMNGYGHGVLVAGRPFQLPLFLERMQQSCETHFGRCPATLLF</sequence>